<dbReference type="InterPro" id="IPR016181">
    <property type="entry name" value="Acyl_CoA_acyltransferase"/>
</dbReference>
<protein>
    <recommendedName>
        <fullName evidence="1">N-acetyltransferase domain-containing protein</fullName>
    </recommendedName>
</protein>
<reference evidence="2" key="1">
    <citation type="submission" date="2021-10" db="EMBL/GenBank/DDBJ databases">
        <title>De novo Genome Assembly of Clathrus columnatus (Basidiomycota, Fungi) Using Illumina and Nanopore Sequence Data.</title>
        <authorList>
            <person name="Ogiso-Tanaka E."/>
            <person name="Itagaki H."/>
            <person name="Hosoya T."/>
            <person name="Hosaka K."/>
        </authorList>
    </citation>
    <scope>NUCLEOTIDE SEQUENCE</scope>
    <source>
        <strain evidence="2">MO-923</strain>
    </source>
</reference>
<comment type="caution">
    <text evidence="2">The sequence shown here is derived from an EMBL/GenBank/DDBJ whole genome shotgun (WGS) entry which is preliminary data.</text>
</comment>
<keyword evidence="3" id="KW-1185">Reference proteome</keyword>
<proteinExistence type="predicted"/>
<evidence type="ECO:0000313" key="3">
    <source>
        <dbReference type="Proteomes" id="UP001050691"/>
    </source>
</evidence>
<accession>A0AAV4ZX63</accession>
<gene>
    <name evidence="2" type="ORF">Clacol_000809</name>
</gene>
<sequence>MDGVTTERPIVRVSPATRRDVPALAYAYLRAFEDSPQNPVFAPQYVGVFGEDLIRKGLDVEINRLNQRLVERNISMKASVVTTNERGETVEKVVGFASWLPPEGPRTRTLWKWFLANVYYRIRNYFIPLDMPENLGPFISMMEEQKAEVFGKGAPWEGRKYWYLFLLFVDPDWQRRGVGGALMDWAFEKARQSGTVVYVESSPMGLPAYKGKGFKIVTNLPREMCGVVLEGPGLIWEP</sequence>
<dbReference type="GO" id="GO:0016747">
    <property type="term" value="F:acyltransferase activity, transferring groups other than amino-acyl groups"/>
    <property type="evidence" value="ECO:0007669"/>
    <property type="project" value="InterPro"/>
</dbReference>
<dbReference type="InterPro" id="IPR052523">
    <property type="entry name" value="Trichothecene_AcTrans"/>
</dbReference>
<dbReference type="AlphaFoldDB" id="A0AAV4ZX63"/>
<dbReference type="Pfam" id="PF13673">
    <property type="entry name" value="Acetyltransf_10"/>
    <property type="match status" value="1"/>
</dbReference>
<evidence type="ECO:0000259" key="1">
    <source>
        <dbReference type="PROSITE" id="PS51186"/>
    </source>
</evidence>
<organism evidence="2 3">
    <name type="scientific">Clathrus columnatus</name>
    <dbReference type="NCBI Taxonomy" id="1419009"/>
    <lineage>
        <taxon>Eukaryota</taxon>
        <taxon>Fungi</taxon>
        <taxon>Dikarya</taxon>
        <taxon>Basidiomycota</taxon>
        <taxon>Agaricomycotina</taxon>
        <taxon>Agaricomycetes</taxon>
        <taxon>Phallomycetidae</taxon>
        <taxon>Phallales</taxon>
        <taxon>Clathraceae</taxon>
        <taxon>Clathrus</taxon>
    </lineage>
</organism>
<dbReference type="PROSITE" id="PS51186">
    <property type="entry name" value="GNAT"/>
    <property type="match status" value="1"/>
</dbReference>
<evidence type="ECO:0000313" key="2">
    <source>
        <dbReference type="EMBL" id="GJJ06616.1"/>
    </source>
</evidence>
<dbReference type="PANTHER" id="PTHR42791">
    <property type="entry name" value="GNAT FAMILY ACETYLTRANSFERASE"/>
    <property type="match status" value="1"/>
</dbReference>
<name>A0AAV4ZX63_9AGAM</name>
<feature type="domain" description="N-acetyltransferase" evidence="1">
    <location>
        <begin position="105"/>
        <end position="238"/>
    </location>
</feature>
<dbReference type="Gene3D" id="3.40.630.30">
    <property type="match status" value="1"/>
</dbReference>
<dbReference type="EMBL" id="BPWL01000001">
    <property type="protein sequence ID" value="GJJ06616.1"/>
    <property type="molecule type" value="Genomic_DNA"/>
</dbReference>
<dbReference type="SUPFAM" id="SSF55729">
    <property type="entry name" value="Acyl-CoA N-acyltransferases (Nat)"/>
    <property type="match status" value="1"/>
</dbReference>
<dbReference type="CDD" id="cd04301">
    <property type="entry name" value="NAT_SF"/>
    <property type="match status" value="1"/>
</dbReference>
<dbReference type="InterPro" id="IPR000182">
    <property type="entry name" value="GNAT_dom"/>
</dbReference>
<dbReference type="PANTHER" id="PTHR42791:SF1">
    <property type="entry name" value="N-ACETYLTRANSFERASE DOMAIN-CONTAINING PROTEIN"/>
    <property type="match status" value="1"/>
</dbReference>
<dbReference type="Proteomes" id="UP001050691">
    <property type="component" value="Unassembled WGS sequence"/>
</dbReference>